<dbReference type="Gene3D" id="3.40.50.1820">
    <property type="entry name" value="alpha/beta hydrolase"/>
    <property type="match status" value="1"/>
</dbReference>
<dbReference type="Pfam" id="PF10503">
    <property type="entry name" value="Esterase_PHB"/>
    <property type="match status" value="1"/>
</dbReference>
<sequence>MADCSSVSAKSMHVPSLMLLLRFRRNRLALAYHDQGEAEKESAAMVARLIALLVLLFCAGGAVAETRVTLADGRSYLIAVPEGVKQPPLVVMLHGGGGNGAQSARSSGMTAPALRRGFAIAYPDGSGRSRMKTWNAGHCCARAALTRMDDVAFVLRVADDAARRFGTDRSNLFVAGMSNGGMLAERIAAERPREVRAVASVAGVLDLARIKPRGAVPVLHMHGTEDEMVPYAGGRGALGLTYAAAEDVLTAFLQAQRRGLTKTRKVIDQARDGMQTEKFTYASSSGRPEVVFYRIVGGGHAWPGGSRGRSTTRDINAPHEIFAFFKAHLRK</sequence>
<dbReference type="InterPro" id="IPR010126">
    <property type="entry name" value="Esterase_phb"/>
</dbReference>
<keyword evidence="4" id="KW-1185">Reference proteome</keyword>
<dbReference type="PANTHER" id="PTHR43037">
    <property type="entry name" value="UNNAMED PRODUCT-RELATED"/>
    <property type="match status" value="1"/>
</dbReference>
<organism evidence="3 4">
    <name type="scientific">Algicella marina</name>
    <dbReference type="NCBI Taxonomy" id="2683284"/>
    <lineage>
        <taxon>Bacteria</taxon>
        <taxon>Pseudomonadati</taxon>
        <taxon>Pseudomonadota</taxon>
        <taxon>Alphaproteobacteria</taxon>
        <taxon>Rhodobacterales</taxon>
        <taxon>Paracoccaceae</taxon>
        <taxon>Algicella</taxon>
    </lineage>
</organism>
<name>A0A6P1SZ79_9RHOB</name>
<dbReference type="SUPFAM" id="SSF53474">
    <property type="entry name" value="alpha/beta-Hydrolases"/>
    <property type="match status" value="1"/>
</dbReference>
<dbReference type="EMBL" id="CP046620">
    <property type="protein sequence ID" value="QHQ34526.1"/>
    <property type="molecule type" value="Genomic_DNA"/>
</dbReference>
<evidence type="ECO:0000256" key="1">
    <source>
        <dbReference type="ARBA" id="ARBA00022729"/>
    </source>
</evidence>
<keyword evidence="1" id="KW-0732">Signal</keyword>
<evidence type="ECO:0000313" key="4">
    <source>
        <dbReference type="Proteomes" id="UP000464495"/>
    </source>
</evidence>
<reference evidence="3 4" key="1">
    <citation type="submission" date="2019-12" db="EMBL/GenBank/DDBJ databases">
        <title>Complete genome sequence of Algicella marina strain 9Alg 56(T) isolated from the red alga Tichocarpus crinitus.</title>
        <authorList>
            <person name="Kim S.-G."/>
            <person name="Nedashkovskaya O.I."/>
        </authorList>
    </citation>
    <scope>NUCLEOTIDE SEQUENCE [LARGE SCALE GENOMIC DNA]</scope>
    <source>
        <strain evidence="3 4">9Alg 56</strain>
    </source>
</reference>
<dbReference type="PANTHER" id="PTHR43037:SF5">
    <property type="entry name" value="FERULOYL ESTERASE"/>
    <property type="match status" value="1"/>
</dbReference>
<dbReference type="GO" id="GO:0016787">
    <property type="term" value="F:hydrolase activity"/>
    <property type="evidence" value="ECO:0007669"/>
    <property type="project" value="UniProtKB-KW"/>
</dbReference>
<dbReference type="InterPro" id="IPR029058">
    <property type="entry name" value="AB_hydrolase_fold"/>
</dbReference>
<gene>
    <name evidence="3" type="ORF">GO499_04640</name>
</gene>
<dbReference type="GO" id="GO:0005576">
    <property type="term" value="C:extracellular region"/>
    <property type="evidence" value="ECO:0007669"/>
    <property type="project" value="InterPro"/>
</dbReference>
<keyword evidence="2" id="KW-0378">Hydrolase</keyword>
<dbReference type="AlphaFoldDB" id="A0A6P1SZ79"/>
<dbReference type="Proteomes" id="UP000464495">
    <property type="component" value="Chromosome"/>
</dbReference>
<evidence type="ECO:0000313" key="3">
    <source>
        <dbReference type="EMBL" id="QHQ34526.1"/>
    </source>
</evidence>
<accession>A0A6P1SZ79</accession>
<dbReference type="InterPro" id="IPR050955">
    <property type="entry name" value="Plant_Biomass_Hydrol_Est"/>
</dbReference>
<protein>
    <submittedName>
        <fullName evidence="3">Prolyl oligopeptidase family serine peptidase</fullName>
    </submittedName>
</protein>
<proteinExistence type="predicted"/>
<evidence type="ECO:0000256" key="2">
    <source>
        <dbReference type="ARBA" id="ARBA00022801"/>
    </source>
</evidence>
<dbReference type="KEGG" id="amaq:GO499_04640"/>